<evidence type="ECO:0000256" key="7">
    <source>
        <dbReference type="ARBA" id="ARBA00023136"/>
    </source>
</evidence>
<dbReference type="HOGENOM" id="CLU_125825_2_2_0"/>
<dbReference type="OrthoDB" id="9800226at2"/>
<evidence type="ECO:0000313" key="10">
    <source>
        <dbReference type="EMBL" id="EHO41625.1"/>
    </source>
</evidence>
<evidence type="ECO:0000256" key="2">
    <source>
        <dbReference type="ARBA" id="ARBA00009212"/>
    </source>
</evidence>
<keyword evidence="4" id="KW-1003">Cell membrane</keyword>
<dbReference type="EMBL" id="CM001402">
    <property type="protein sequence ID" value="EHO41625.1"/>
    <property type="molecule type" value="Genomic_DNA"/>
</dbReference>
<dbReference type="STRING" id="880073.Cabys_778"/>
<dbReference type="InterPro" id="IPR007208">
    <property type="entry name" value="MrpF/PhaF-like"/>
</dbReference>
<dbReference type="GO" id="GO:0015385">
    <property type="term" value="F:sodium:proton antiporter activity"/>
    <property type="evidence" value="ECO:0007669"/>
    <property type="project" value="TreeGrafter"/>
</dbReference>
<dbReference type="KEGG" id="caby:Cabys_778"/>
<comment type="similarity">
    <text evidence="2">Belongs to the CPA3 antiporters (TC 2.A.63) subunit F family.</text>
</comment>
<dbReference type="PANTHER" id="PTHR34702:SF1">
    <property type="entry name" value="NA(+)_H(+) ANTIPORTER SUBUNIT F"/>
    <property type="match status" value="1"/>
</dbReference>
<feature type="transmembrane region" description="Helical" evidence="8">
    <location>
        <begin position="59"/>
        <end position="82"/>
    </location>
</feature>
<dbReference type="Proteomes" id="UP000004671">
    <property type="component" value="Chromosome"/>
</dbReference>
<dbReference type="RefSeq" id="WP_006928790.1">
    <property type="nucleotide sequence ID" value="NZ_CM001402.1"/>
</dbReference>
<dbReference type="PaxDb" id="880073-Calab_2013"/>
<dbReference type="AlphaFoldDB" id="H1XUS6"/>
<dbReference type="PANTHER" id="PTHR34702">
    <property type="entry name" value="NA(+)/H(+) ANTIPORTER SUBUNIT F1"/>
    <property type="match status" value="1"/>
</dbReference>
<accession>H1XUS6</accession>
<evidence type="ECO:0000256" key="8">
    <source>
        <dbReference type="SAM" id="Phobius"/>
    </source>
</evidence>
<evidence type="ECO:0000256" key="5">
    <source>
        <dbReference type="ARBA" id="ARBA00022692"/>
    </source>
</evidence>
<dbReference type="EMBL" id="CP018099">
    <property type="protein sequence ID" value="APF17529.1"/>
    <property type="molecule type" value="Genomic_DNA"/>
</dbReference>
<feature type="transmembrane region" description="Helical" evidence="8">
    <location>
        <begin position="6"/>
        <end position="26"/>
    </location>
</feature>
<comment type="subcellular location">
    <subcellularLocation>
        <location evidence="1">Cell membrane</location>
        <topology evidence="1">Multi-pass membrane protein</topology>
    </subcellularLocation>
</comment>
<keyword evidence="3" id="KW-0813">Transport</keyword>
<dbReference type="Pfam" id="PF04066">
    <property type="entry name" value="MrpF_PhaF"/>
    <property type="match status" value="1"/>
</dbReference>
<evidence type="ECO:0000256" key="6">
    <source>
        <dbReference type="ARBA" id="ARBA00022989"/>
    </source>
</evidence>
<name>H1XUS6_CALAY</name>
<evidence type="ECO:0000313" key="9">
    <source>
        <dbReference type="EMBL" id="APF17529.1"/>
    </source>
</evidence>
<dbReference type="InParanoid" id="H1XUS6"/>
<evidence type="ECO:0000256" key="3">
    <source>
        <dbReference type="ARBA" id="ARBA00022448"/>
    </source>
</evidence>
<keyword evidence="11" id="KW-1185">Reference proteome</keyword>
<gene>
    <name evidence="9" type="ORF">Cabys_778</name>
    <name evidence="10" type="ORF">Calab_2013</name>
</gene>
<feature type="transmembrane region" description="Helical" evidence="8">
    <location>
        <begin position="35"/>
        <end position="53"/>
    </location>
</feature>
<evidence type="ECO:0000313" key="12">
    <source>
        <dbReference type="Proteomes" id="UP000183868"/>
    </source>
</evidence>
<keyword evidence="6 8" id="KW-1133">Transmembrane helix</keyword>
<reference evidence="9 12" key="2">
    <citation type="submission" date="2016-11" db="EMBL/GenBank/DDBJ databases">
        <title>Genomic analysis of Caldithrix abyssi and proposal of a novel bacterial phylum Caldithrichaeota.</title>
        <authorList>
            <person name="Kublanov I."/>
            <person name="Sigalova O."/>
            <person name="Gavrilov S."/>
            <person name="Lebedinsky A."/>
            <person name="Ivanova N."/>
            <person name="Daum C."/>
            <person name="Reddy T."/>
            <person name="Klenk H.P."/>
            <person name="Goker M."/>
            <person name="Reva O."/>
            <person name="Miroshnichenko M."/>
            <person name="Kyprides N."/>
            <person name="Woyke T."/>
            <person name="Gelfand M."/>
        </authorList>
    </citation>
    <scope>NUCLEOTIDE SEQUENCE [LARGE SCALE GENOMIC DNA]</scope>
    <source>
        <strain evidence="9 12">LF13</strain>
    </source>
</reference>
<keyword evidence="7 8" id="KW-0472">Membrane</keyword>
<reference evidence="10 11" key="1">
    <citation type="submission" date="2011-09" db="EMBL/GenBank/DDBJ databases">
        <title>The permanent draft genome of Caldithrix abyssi DSM 13497.</title>
        <authorList>
            <consortium name="US DOE Joint Genome Institute (JGI-PGF)"/>
            <person name="Lucas S."/>
            <person name="Han J."/>
            <person name="Lapidus A."/>
            <person name="Bruce D."/>
            <person name="Goodwin L."/>
            <person name="Pitluck S."/>
            <person name="Peters L."/>
            <person name="Kyrpides N."/>
            <person name="Mavromatis K."/>
            <person name="Ivanova N."/>
            <person name="Mikhailova N."/>
            <person name="Chertkov O."/>
            <person name="Detter J.C."/>
            <person name="Tapia R."/>
            <person name="Han C."/>
            <person name="Land M."/>
            <person name="Hauser L."/>
            <person name="Markowitz V."/>
            <person name="Cheng J.-F."/>
            <person name="Hugenholtz P."/>
            <person name="Woyke T."/>
            <person name="Wu D."/>
            <person name="Spring S."/>
            <person name="Brambilla E."/>
            <person name="Klenk H.-P."/>
            <person name="Eisen J.A."/>
        </authorList>
    </citation>
    <scope>NUCLEOTIDE SEQUENCE [LARGE SCALE GENOMIC DNA]</scope>
    <source>
        <strain evidence="10 11">DSM 13497</strain>
    </source>
</reference>
<evidence type="ECO:0000256" key="1">
    <source>
        <dbReference type="ARBA" id="ARBA00004651"/>
    </source>
</evidence>
<dbReference type="GO" id="GO:0005886">
    <property type="term" value="C:plasma membrane"/>
    <property type="evidence" value="ECO:0007669"/>
    <property type="project" value="UniProtKB-SubCell"/>
</dbReference>
<evidence type="ECO:0000256" key="4">
    <source>
        <dbReference type="ARBA" id="ARBA00022475"/>
    </source>
</evidence>
<keyword evidence="5 8" id="KW-0812">Transmembrane</keyword>
<proteinExistence type="inferred from homology"/>
<dbReference type="Proteomes" id="UP000183868">
    <property type="component" value="Chromosome"/>
</dbReference>
<protein>
    <submittedName>
        <fullName evidence="9">Multicomponent Na+:H+ antiporter subunit F</fullName>
    </submittedName>
    <submittedName>
        <fullName evidence="10">Multiple resistance and pH regulation protein F</fullName>
    </submittedName>
</protein>
<dbReference type="eggNOG" id="COG2212">
    <property type="taxonomic scope" value="Bacteria"/>
</dbReference>
<evidence type="ECO:0000313" key="11">
    <source>
        <dbReference type="Proteomes" id="UP000004671"/>
    </source>
</evidence>
<organism evidence="10 11">
    <name type="scientific">Caldithrix abyssi DSM 13497</name>
    <dbReference type="NCBI Taxonomy" id="880073"/>
    <lineage>
        <taxon>Bacteria</taxon>
        <taxon>Pseudomonadati</taxon>
        <taxon>Calditrichota</taxon>
        <taxon>Calditrichia</taxon>
        <taxon>Calditrichales</taxon>
        <taxon>Calditrichaceae</taxon>
        <taxon>Caldithrix</taxon>
    </lineage>
</organism>
<sequence length="86" mass="9029" precursor="true">MAETIMHIATVIAMLAVLVAGARFVLGPSAADRTVALDTLTIISTSLIVFIALYSGRTIYLDVALVYGILSFIGVIAVARYLEGGL</sequence>